<evidence type="ECO:0000256" key="1">
    <source>
        <dbReference type="SAM" id="Phobius"/>
    </source>
</evidence>
<keyword evidence="1" id="KW-1133">Transmembrane helix</keyword>
<dbReference type="InterPro" id="IPR001434">
    <property type="entry name" value="OmcB-like_DUF11"/>
</dbReference>
<keyword evidence="1" id="KW-0472">Membrane</keyword>
<organism evidence="4 5">
    <name type="scientific">Candidatus Gottesmanbacteria bacterium RIFCSPHIGHO2_01_FULL_46_14</name>
    <dbReference type="NCBI Taxonomy" id="1798380"/>
    <lineage>
        <taxon>Bacteria</taxon>
        <taxon>Candidatus Gottesmaniibacteriota</taxon>
    </lineage>
</organism>
<reference evidence="4 5" key="1">
    <citation type="journal article" date="2016" name="Nat. Commun.">
        <title>Thousands of microbial genomes shed light on interconnected biogeochemical processes in an aquifer system.</title>
        <authorList>
            <person name="Anantharaman K."/>
            <person name="Brown C.T."/>
            <person name="Hug L.A."/>
            <person name="Sharon I."/>
            <person name="Castelle C.J."/>
            <person name="Probst A.J."/>
            <person name="Thomas B.C."/>
            <person name="Singh A."/>
            <person name="Wilkins M.J."/>
            <person name="Karaoz U."/>
            <person name="Brodie E.L."/>
            <person name="Williams K.H."/>
            <person name="Hubbard S.S."/>
            <person name="Banfield J.F."/>
        </authorList>
    </citation>
    <scope>NUCLEOTIDE SEQUENCE [LARGE SCALE GENOMIC DNA]</scope>
</reference>
<feature type="chain" id="PRO_5009522870" description="DUF11 domain-containing protein" evidence="2">
    <location>
        <begin position="24"/>
        <end position="217"/>
    </location>
</feature>
<dbReference type="Proteomes" id="UP000177416">
    <property type="component" value="Unassembled WGS sequence"/>
</dbReference>
<proteinExistence type="predicted"/>
<name>A0A1F5ZN42_9BACT</name>
<feature type="transmembrane region" description="Helical" evidence="1">
    <location>
        <begin position="196"/>
        <end position="213"/>
    </location>
</feature>
<evidence type="ECO:0000256" key="2">
    <source>
        <dbReference type="SAM" id="SignalP"/>
    </source>
</evidence>
<sequence>MNKLKTILSLAFMSLLLTATAQAVNADSCTTQYGNGQYGTTCVPTDVTINKQVKNPISLVFVENLGPTDEKFSPGAEVHFKLIVHNASSQDWSNVTVRDTLPQYLSYVAGPGSYDTNSKVLTTDLENVKVNESREIEILAKVDGAGSFAKDKSLFCVVNHAEVKTDSRTDEDTAQLCIQTQVLGVTTLPVAGFDSFALLIPFTGIGLTGLALLKKRW</sequence>
<protein>
    <recommendedName>
        <fullName evidence="3">DUF11 domain-containing protein</fullName>
    </recommendedName>
</protein>
<evidence type="ECO:0000313" key="4">
    <source>
        <dbReference type="EMBL" id="OGG13744.1"/>
    </source>
</evidence>
<keyword evidence="1" id="KW-0812">Transmembrane</keyword>
<feature type="signal peptide" evidence="2">
    <location>
        <begin position="1"/>
        <end position="23"/>
    </location>
</feature>
<evidence type="ECO:0000313" key="5">
    <source>
        <dbReference type="Proteomes" id="UP000177416"/>
    </source>
</evidence>
<evidence type="ECO:0000259" key="3">
    <source>
        <dbReference type="Pfam" id="PF01345"/>
    </source>
</evidence>
<dbReference type="EMBL" id="MFJJ01000034">
    <property type="protein sequence ID" value="OGG13744.1"/>
    <property type="molecule type" value="Genomic_DNA"/>
</dbReference>
<feature type="domain" description="DUF11" evidence="3">
    <location>
        <begin position="69"/>
        <end position="174"/>
    </location>
</feature>
<dbReference type="Pfam" id="PF01345">
    <property type="entry name" value="DUF11"/>
    <property type="match status" value="1"/>
</dbReference>
<dbReference type="InterPro" id="IPR047589">
    <property type="entry name" value="DUF11_rpt"/>
</dbReference>
<comment type="caution">
    <text evidence="4">The sequence shown here is derived from an EMBL/GenBank/DDBJ whole genome shotgun (WGS) entry which is preliminary data.</text>
</comment>
<gene>
    <name evidence="4" type="ORF">A2875_04835</name>
</gene>
<dbReference type="AlphaFoldDB" id="A0A1F5ZN42"/>
<keyword evidence="2" id="KW-0732">Signal</keyword>
<accession>A0A1F5ZN42</accession>
<dbReference type="NCBIfam" id="TIGR01451">
    <property type="entry name" value="B_ant_repeat"/>
    <property type="match status" value="1"/>
</dbReference>